<evidence type="ECO:0000259" key="1">
    <source>
        <dbReference type="PROSITE" id="PS51186"/>
    </source>
</evidence>
<dbReference type="InterPro" id="IPR000182">
    <property type="entry name" value="GNAT_dom"/>
</dbReference>
<name>A0ABW2KAA8_9ACTN</name>
<dbReference type="PANTHER" id="PTHR43792">
    <property type="entry name" value="GNAT FAMILY, PUTATIVE (AFU_ORTHOLOGUE AFUA_3G00765)-RELATED-RELATED"/>
    <property type="match status" value="1"/>
</dbReference>
<protein>
    <submittedName>
        <fullName evidence="2">GNAT family N-acetyltransferase</fullName>
    </submittedName>
</protein>
<dbReference type="RefSeq" id="WP_379867955.1">
    <property type="nucleotide sequence ID" value="NZ_JBHTBH010000001.1"/>
</dbReference>
<dbReference type="Gene3D" id="3.40.630.30">
    <property type="match status" value="1"/>
</dbReference>
<sequence length="219" mass="23762">MEARHWPVYDLRVRTPRLELRLPVLTELDALAELAADGVHDPAVMPFTVPWTDAGPEEVARSVMQYHWRTLGASTPADWVLPLGVFLDGEIVGTQELSARHFAVLREVHTGSWLGRRYQGRGIGTEMRAAVLHLAFAGLGAETARSAAMSDNTVSLAVSRKLGYRPDGTALLAPRGRPAVEQRLVLSRADWSAQRSVPVEVEGLARCRALLGLAGAADG</sequence>
<dbReference type="SUPFAM" id="SSF55729">
    <property type="entry name" value="Acyl-CoA N-acyltransferases (Nat)"/>
    <property type="match status" value="1"/>
</dbReference>
<reference evidence="3" key="1">
    <citation type="journal article" date="2019" name="Int. J. Syst. Evol. Microbiol.">
        <title>The Global Catalogue of Microorganisms (GCM) 10K type strain sequencing project: providing services to taxonomists for standard genome sequencing and annotation.</title>
        <authorList>
            <consortium name="The Broad Institute Genomics Platform"/>
            <consortium name="The Broad Institute Genome Sequencing Center for Infectious Disease"/>
            <person name="Wu L."/>
            <person name="Ma J."/>
        </authorList>
    </citation>
    <scope>NUCLEOTIDE SEQUENCE [LARGE SCALE GENOMIC DNA]</scope>
    <source>
        <strain evidence="3">CGMCC 4.7382</strain>
    </source>
</reference>
<dbReference type="Proteomes" id="UP001596540">
    <property type="component" value="Unassembled WGS sequence"/>
</dbReference>
<dbReference type="InterPro" id="IPR016181">
    <property type="entry name" value="Acyl_CoA_acyltransferase"/>
</dbReference>
<gene>
    <name evidence="2" type="ORF">ACFQRF_00330</name>
</gene>
<accession>A0ABW2KAA8</accession>
<evidence type="ECO:0000313" key="3">
    <source>
        <dbReference type="Proteomes" id="UP001596540"/>
    </source>
</evidence>
<dbReference type="EMBL" id="JBHTBH010000001">
    <property type="protein sequence ID" value="MFC7326171.1"/>
    <property type="molecule type" value="Genomic_DNA"/>
</dbReference>
<evidence type="ECO:0000313" key="2">
    <source>
        <dbReference type="EMBL" id="MFC7326171.1"/>
    </source>
</evidence>
<feature type="domain" description="N-acetyltransferase" evidence="1">
    <location>
        <begin position="18"/>
        <end position="187"/>
    </location>
</feature>
<dbReference type="InterPro" id="IPR051531">
    <property type="entry name" value="N-acetyltransferase"/>
</dbReference>
<comment type="caution">
    <text evidence="2">The sequence shown here is derived from an EMBL/GenBank/DDBJ whole genome shotgun (WGS) entry which is preliminary data.</text>
</comment>
<dbReference type="PROSITE" id="PS51186">
    <property type="entry name" value="GNAT"/>
    <property type="match status" value="1"/>
</dbReference>
<dbReference type="Pfam" id="PF13302">
    <property type="entry name" value="Acetyltransf_3"/>
    <property type="match status" value="1"/>
</dbReference>
<proteinExistence type="predicted"/>
<keyword evidence="3" id="KW-1185">Reference proteome</keyword>
<dbReference type="PANTHER" id="PTHR43792:SF1">
    <property type="entry name" value="N-ACETYLTRANSFERASE DOMAIN-CONTAINING PROTEIN"/>
    <property type="match status" value="1"/>
</dbReference>
<organism evidence="2 3">
    <name type="scientific">Marinactinospora rubrisoli</name>
    <dbReference type="NCBI Taxonomy" id="2715399"/>
    <lineage>
        <taxon>Bacteria</taxon>
        <taxon>Bacillati</taxon>
        <taxon>Actinomycetota</taxon>
        <taxon>Actinomycetes</taxon>
        <taxon>Streptosporangiales</taxon>
        <taxon>Nocardiopsidaceae</taxon>
        <taxon>Marinactinospora</taxon>
    </lineage>
</organism>